<gene>
    <name evidence="2" type="ORF">BX611_1111</name>
</gene>
<evidence type="ECO:0000313" key="2">
    <source>
        <dbReference type="EMBL" id="REE83814.1"/>
    </source>
</evidence>
<organism evidence="2 3">
    <name type="scientific">Lutibacter oceani</name>
    <dbReference type="NCBI Taxonomy" id="1853311"/>
    <lineage>
        <taxon>Bacteria</taxon>
        <taxon>Pseudomonadati</taxon>
        <taxon>Bacteroidota</taxon>
        <taxon>Flavobacteriia</taxon>
        <taxon>Flavobacteriales</taxon>
        <taxon>Flavobacteriaceae</taxon>
        <taxon>Lutibacter</taxon>
    </lineage>
</organism>
<dbReference type="PROSITE" id="PS51257">
    <property type="entry name" value="PROKAR_LIPOPROTEIN"/>
    <property type="match status" value="1"/>
</dbReference>
<feature type="chain" id="PRO_5017603678" description="Lipoprotein" evidence="1">
    <location>
        <begin position="21"/>
        <end position="135"/>
    </location>
</feature>
<comment type="caution">
    <text evidence="2">The sequence shown here is derived from an EMBL/GenBank/DDBJ whole genome shotgun (WGS) entry which is preliminary data.</text>
</comment>
<keyword evidence="1" id="KW-0732">Signal</keyword>
<dbReference type="RefSeq" id="WP_115878850.1">
    <property type="nucleotide sequence ID" value="NZ_QTTQ01000009.1"/>
</dbReference>
<evidence type="ECO:0000313" key="3">
    <source>
        <dbReference type="Proteomes" id="UP000256429"/>
    </source>
</evidence>
<feature type="signal peptide" evidence="1">
    <location>
        <begin position="1"/>
        <end position="20"/>
    </location>
</feature>
<name>A0A3D9S1S1_9FLAO</name>
<keyword evidence="3" id="KW-1185">Reference proteome</keyword>
<accession>A0A3D9S1S1</accession>
<reference evidence="2 3" key="1">
    <citation type="submission" date="2018-08" db="EMBL/GenBank/DDBJ databases">
        <title>Genomic Encyclopedia of Type Strains, Phase III (KMG-III): the genomes of soil and plant-associated and newly described type strains.</title>
        <authorList>
            <person name="Whitman W."/>
        </authorList>
    </citation>
    <scope>NUCLEOTIDE SEQUENCE [LARGE SCALE GENOMIC DNA]</scope>
    <source>
        <strain evidence="2 3">325-5</strain>
    </source>
</reference>
<dbReference type="AlphaFoldDB" id="A0A3D9S1S1"/>
<proteinExistence type="predicted"/>
<sequence length="135" mass="15575">MKVFNIAFILLVILSTSCQSQEKDKPTHLNYKAQTRGFLYEIQLENNSIQINNNNMVKTAVLTKNQLIQIDSILNAINFKEIKNNSSTNDLAVDKAIKGVFKLEFNGNSYIFDFNHHMLPNEIDEFIKTLKEYTN</sequence>
<protein>
    <recommendedName>
        <fullName evidence="4">Lipoprotein</fullName>
    </recommendedName>
</protein>
<dbReference type="Proteomes" id="UP000256429">
    <property type="component" value="Unassembled WGS sequence"/>
</dbReference>
<dbReference type="EMBL" id="QTTQ01000009">
    <property type="protein sequence ID" value="REE83814.1"/>
    <property type="molecule type" value="Genomic_DNA"/>
</dbReference>
<evidence type="ECO:0008006" key="4">
    <source>
        <dbReference type="Google" id="ProtNLM"/>
    </source>
</evidence>
<dbReference type="OrthoDB" id="1449519at2"/>
<evidence type="ECO:0000256" key="1">
    <source>
        <dbReference type="SAM" id="SignalP"/>
    </source>
</evidence>